<proteinExistence type="predicted"/>
<evidence type="ECO:0000313" key="2">
    <source>
        <dbReference type="EMBL" id="ULP45444.1"/>
    </source>
</evidence>
<keyword evidence="4" id="KW-1185">Reference proteome</keyword>
<accession>A0A0E3WED0</accession>
<keyword evidence="2" id="KW-0614">Plasmid</keyword>
<name>A0A0E3WED0_MYCLN</name>
<dbReference type="EMBL" id="CTEE01000003">
    <property type="protein sequence ID" value="CQD24556.1"/>
    <property type="molecule type" value="Genomic_DNA"/>
</dbReference>
<dbReference type="AlphaFoldDB" id="A0A0E3WED0"/>
<geneLocation type="plasmid" evidence="2 4">
    <name>unnamed1</name>
</geneLocation>
<evidence type="ECO:0000313" key="4">
    <source>
        <dbReference type="Proteomes" id="UP001055171"/>
    </source>
</evidence>
<evidence type="ECO:0000313" key="3">
    <source>
        <dbReference type="Proteomes" id="UP000199251"/>
    </source>
</evidence>
<reference evidence="1 3" key="1">
    <citation type="submission" date="2015-03" db="EMBL/GenBank/DDBJ databases">
        <authorList>
            <person name="Urmite Genomes"/>
        </authorList>
    </citation>
    <scope>NUCLEOTIDE SEQUENCE [LARGE SCALE GENOMIC DNA]</scope>
    <source>
        <strain evidence="1 3">CSUR P1491</strain>
    </source>
</reference>
<reference evidence="2" key="2">
    <citation type="submission" date="2022-08" db="EMBL/GenBank/DDBJ databases">
        <title>Complete genome sequence of 14 non-tuberculosis mycobacteria type-strains.</title>
        <authorList>
            <person name="Igarashi Y."/>
            <person name="Osugi A."/>
            <person name="Mitarai S."/>
        </authorList>
    </citation>
    <scope>NUCLEOTIDE SEQUENCE</scope>
    <source>
        <strain evidence="2">ATCC 51985</strain>
        <plasmid evidence="2">unnamed1</plasmid>
    </source>
</reference>
<evidence type="ECO:0000313" key="1">
    <source>
        <dbReference type="EMBL" id="CQD24556.1"/>
    </source>
</evidence>
<gene>
    <name evidence="1" type="ORF">BN1232_06259</name>
    <name evidence="2" type="ORF">MJO58_28180</name>
</gene>
<dbReference type="EMBL" id="CP092424">
    <property type="protein sequence ID" value="ULP45444.1"/>
    <property type="molecule type" value="Genomic_DNA"/>
</dbReference>
<dbReference type="RefSeq" id="WP_061559559.1">
    <property type="nucleotide sequence ID" value="NZ_CP092424.2"/>
</dbReference>
<protein>
    <submittedName>
        <fullName evidence="1">Uncharacterized protein</fullName>
    </submittedName>
</protein>
<sequence length="186" mass="19559">MPSTSAATRILRDDLLAQLRSAQRPLTTAHLRGHAPAVPVAGTAVSCPPIQEQIYRVLCALERQGLVKRGSAPGREVTWLPAPNPADREIAALEATFTDSTTVQRADRPAIARASEHLSAGARCAHRIAIDGDDHTAAATLSHVLIHCADLLAHTTTLENLPAVNGGGGVVALRGNLIDNGSEVRQ</sequence>
<dbReference type="Proteomes" id="UP000199251">
    <property type="component" value="Unassembled WGS sequence"/>
</dbReference>
<dbReference type="Proteomes" id="UP001055171">
    <property type="component" value="Plasmid unnamed1"/>
</dbReference>
<organism evidence="1 3">
    <name type="scientific">Mycobacterium lentiflavum</name>
    <dbReference type="NCBI Taxonomy" id="141349"/>
    <lineage>
        <taxon>Bacteria</taxon>
        <taxon>Bacillati</taxon>
        <taxon>Actinomycetota</taxon>
        <taxon>Actinomycetes</taxon>
        <taxon>Mycobacteriales</taxon>
        <taxon>Mycobacteriaceae</taxon>
        <taxon>Mycobacterium</taxon>
        <taxon>Mycobacterium simiae complex</taxon>
    </lineage>
</organism>
<dbReference type="STRING" id="141349.BN1232_06259"/>